<evidence type="ECO:0000313" key="3">
    <source>
        <dbReference type="EMBL" id="CAB3760315.1"/>
    </source>
</evidence>
<feature type="transmembrane region" description="Helical" evidence="1">
    <location>
        <begin position="6"/>
        <end position="25"/>
    </location>
</feature>
<reference evidence="3 4" key="1">
    <citation type="submission" date="2020-04" db="EMBL/GenBank/DDBJ databases">
        <authorList>
            <person name="De Canck E."/>
        </authorList>
    </citation>
    <scope>NUCLEOTIDE SEQUENCE [LARGE SCALE GENOMIC DNA]</scope>
    <source>
        <strain evidence="3 4">LMG 29739</strain>
    </source>
</reference>
<evidence type="ECO:0000259" key="2">
    <source>
        <dbReference type="Pfam" id="PF24316"/>
    </source>
</evidence>
<accession>A0A6J5E5E4</accession>
<dbReference type="AlphaFoldDB" id="A0A6J5E5E4"/>
<dbReference type="Proteomes" id="UP000494329">
    <property type="component" value="Unassembled WGS sequence"/>
</dbReference>
<feature type="domain" description="Tli3-like" evidence="2">
    <location>
        <begin position="63"/>
        <end position="165"/>
    </location>
</feature>
<dbReference type="EMBL" id="CADIKF010000025">
    <property type="protein sequence ID" value="CAB3760315.1"/>
    <property type="molecule type" value="Genomic_DNA"/>
</dbReference>
<keyword evidence="1" id="KW-1133">Transmembrane helix</keyword>
<evidence type="ECO:0000313" key="4">
    <source>
        <dbReference type="Proteomes" id="UP000494329"/>
    </source>
</evidence>
<keyword evidence="1" id="KW-0812">Transmembrane</keyword>
<sequence>MGEPLWSAVWWLVPLWSTCLIVCIATRVRKRARGGRWAMILALLAVIAAIPLFPALAAQRIQAPPSQVVYRFDDHRWLELTGWMCEGALTFVDAKQGIRTVAAPQFYRIVFFPYIHPSERYIAIPLEDLVMLVSRDGGRTFGPDAYIHVADDSPHNHTIPTADAIKRFVVTDDRGYLETKDGRVIQSSLPIGEYWGGQYIDYLAPGDVRLNYYDRPEFRDMKSKVPEVKNYTGWTHMKCDPNVGVVPPKTSLAGIPGLIYSAEAYTIGAPVYFAWRLYRRGHKLADDQSGNQ</sequence>
<name>A0A6J5E5E4_9BURK</name>
<gene>
    <name evidence="3" type="ORF">LMG29739_03353</name>
</gene>
<keyword evidence="4" id="KW-1185">Reference proteome</keyword>
<feature type="transmembrane region" description="Helical" evidence="1">
    <location>
        <begin position="37"/>
        <end position="57"/>
    </location>
</feature>
<dbReference type="InterPro" id="IPR057562">
    <property type="entry name" value="Tli3-like_dom"/>
</dbReference>
<keyword evidence="1" id="KW-0472">Membrane</keyword>
<proteinExistence type="predicted"/>
<evidence type="ECO:0000256" key="1">
    <source>
        <dbReference type="SAM" id="Phobius"/>
    </source>
</evidence>
<dbReference type="Pfam" id="PF24316">
    <property type="entry name" value="Tli3"/>
    <property type="match status" value="1"/>
</dbReference>
<organism evidence="3 4">
    <name type="scientific">Paraburkholderia solisilvae</name>
    <dbReference type="NCBI Taxonomy" id="624376"/>
    <lineage>
        <taxon>Bacteria</taxon>
        <taxon>Pseudomonadati</taxon>
        <taxon>Pseudomonadota</taxon>
        <taxon>Betaproteobacteria</taxon>
        <taxon>Burkholderiales</taxon>
        <taxon>Burkholderiaceae</taxon>
        <taxon>Paraburkholderia</taxon>
    </lineage>
</organism>
<protein>
    <recommendedName>
        <fullName evidence="2">Tli3-like domain-containing protein</fullName>
    </recommendedName>
</protein>